<evidence type="ECO:0000256" key="5">
    <source>
        <dbReference type="SAM" id="MobiDB-lite"/>
    </source>
</evidence>
<dbReference type="RefSeq" id="WP_246585991.1">
    <property type="nucleotide sequence ID" value="NZ_BAAALR010000083.1"/>
</dbReference>
<evidence type="ECO:0000256" key="3">
    <source>
        <dbReference type="ARBA" id="ARBA00023004"/>
    </source>
</evidence>
<evidence type="ECO:0000259" key="6">
    <source>
        <dbReference type="PROSITE" id="PS51918"/>
    </source>
</evidence>
<dbReference type="PANTHER" id="PTHR11228:SF7">
    <property type="entry name" value="PQQA PEPTIDE CYCLASE"/>
    <property type="match status" value="1"/>
</dbReference>
<keyword evidence="2" id="KW-0479">Metal-binding</keyword>
<gene>
    <name evidence="7" type="ORF">GCM10009680_68880</name>
</gene>
<dbReference type="Pfam" id="PF13186">
    <property type="entry name" value="SPASM"/>
    <property type="match status" value="1"/>
</dbReference>
<dbReference type="Pfam" id="PF04055">
    <property type="entry name" value="Radical_SAM"/>
    <property type="match status" value="1"/>
</dbReference>
<feature type="region of interest" description="Disordered" evidence="5">
    <location>
        <begin position="262"/>
        <end position="297"/>
    </location>
</feature>
<evidence type="ECO:0000256" key="1">
    <source>
        <dbReference type="ARBA" id="ARBA00022691"/>
    </source>
</evidence>
<dbReference type="Gene3D" id="3.20.20.70">
    <property type="entry name" value="Aldolase class I"/>
    <property type="match status" value="1"/>
</dbReference>
<dbReference type="InterPro" id="IPR050377">
    <property type="entry name" value="Radical_SAM_PqqE_MftC-like"/>
</dbReference>
<dbReference type="SFLD" id="SFLDG01386">
    <property type="entry name" value="main_SPASM_domain-containing"/>
    <property type="match status" value="1"/>
</dbReference>
<dbReference type="InterPro" id="IPR013785">
    <property type="entry name" value="Aldolase_TIM"/>
</dbReference>
<keyword evidence="1" id="KW-0949">S-adenosyl-L-methionine</keyword>
<comment type="caution">
    <text evidence="7">The sequence shown here is derived from an EMBL/GenBank/DDBJ whole genome shotgun (WGS) entry which is preliminary data.</text>
</comment>
<dbReference type="SFLD" id="SFLDF00365">
    <property type="entry name" value="thuricin_CD_(TrnCD-like)"/>
    <property type="match status" value="1"/>
</dbReference>
<keyword evidence="4" id="KW-0411">Iron-sulfur</keyword>
<dbReference type="InterPro" id="IPR007197">
    <property type="entry name" value="rSAM"/>
</dbReference>
<dbReference type="Proteomes" id="UP001499947">
    <property type="component" value="Unassembled WGS sequence"/>
</dbReference>
<dbReference type="SFLD" id="SFLDS00029">
    <property type="entry name" value="Radical_SAM"/>
    <property type="match status" value="1"/>
</dbReference>
<dbReference type="InterPro" id="IPR058240">
    <property type="entry name" value="rSAM_sf"/>
</dbReference>
<evidence type="ECO:0000256" key="2">
    <source>
        <dbReference type="ARBA" id="ARBA00022723"/>
    </source>
</evidence>
<dbReference type="SFLD" id="SFLDG01216">
    <property type="entry name" value="thioether_bond_formation_requi"/>
    <property type="match status" value="1"/>
</dbReference>
<protein>
    <recommendedName>
        <fullName evidence="6">Radical SAM core domain-containing protein</fullName>
    </recommendedName>
</protein>
<dbReference type="InterPro" id="IPR023885">
    <property type="entry name" value="4Fe4S-binding_SPASM_dom"/>
</dbReference>
<reference evidence="7 8" key="1">
    <citation type="journal article" date="2019" name="Int. J. Syst. Evol. Microbiol.">
        <title>The Global Catalogue of Microorganisms (GCM) 10K type strain sequencing project: providing services to taxonomists for standard genome sequencing and annotation.</title>
        <authorList>
            <consortium name="The Broad Institute Genomics Platform"/>
            <consortium name="The Broad Institute Genome Sequencing Center for Infectious Disease"/>
            <person name="Wu L."/>
            <person name="Ma J."/>
        </authorList>
    </citation>
    <scope>NUCLEOTIDE SEQUENCE [LARGE SCALE GENOMIC DNA]</scope>
    <source>
        <strain evidence="7 8">JCM 13244</strain>
    </source>
</reference>
<proteinExistence type="predicted"/>
<feature type="domain" description="Radical SAM core" evidence="6">
    <location>
        <begin position="12"/>
        <end position="219"/>
    </location>
</feature>
<keyword evidence="3" id="KW-0408">Iron</keyword>
<dbReference type="PROSITE" id="PS51918">
    <property type="entry name" value="RADICAL_SAM"/>
    <property type="match status" value="1"/>
</dbReference>
<dbReference type="PANTHER" id="PTHR11228">
    <property type="entry name" value="RADICAL SAM DOMAIN PROTEIN"/>
    <property type="match status" value="1"/>
</dbReference>
<evidence type="ECO:0000256" key="4">
    <source>
        <dbReference type="ARBA" id="ARBA00023014"/>
    </source>
</evidence>
<accession>A0ABN2J4C7</accession>
<name>A0ABN2J4C7_9ACTN</name>
<evidence type="ECO:0000313" key="8">
    <source>
        <dbReference type="Proteomes" id="UP001499947"/>
    </source>
</evidence>
<organism evidence="7 8">
    <name type="scientific">Streptomyces yatensis</name>
    <dbReference type="NCBI Taxonomy" id="155177"/>
    <lineage>
        <taxon>Bacteria</taxon>
        <taxon>Bacillati</taxon>
        <taxon>Actinomycetota</taxon>
        <taxon>Actinomycetes</taxon>
        <taxon>Kitasatosporales</taxon>
        <taxon>Streptomycetaceae</taxon>
        <taxon>Streptomyces</taxon>
        <taxon>Streptomyces violaceusniger group</taxon>
    </lineage>
</organism>
<keyword evidence="8" id="KW-1185">Reference proteome</keyword>
<feature type="compositionally biased region" description="Low complexity" evidence="5">
    <location>
        <begin position="263"/>
        <end position="278"/>
    </location>
</feature>
<dbReference type="SUPFAM" id="SSF102114">
    <property type="entry name" value="Radical SAM enzymes"/>
    <property type="match status" value="1"/>
</dbReference>
<sequence length="297" mass="31283">MTAIIEEPTALQGPTEFLWLDLTRKCQLQCGPCFNSSGPEGTHGTMTRQDWISVIGQAAGGGVRRLTIIGGEPTLHPDGVFLVERALSLGLNVEVYSNLVHLSPGWWSLLQREGASLATSYYSDRAKEHNTVTGRPSHARTMANIRKAVQLGIPLRAGIVATTGTQRVDEARRELEALGVKRISMDHVRPFGRGSKGAAPDASGLCGRCGTSRASIGPDGGVSPCVFSAGWMDVGNVRDTPLVTILGGDAMAEANTVIRAATGSDPCDPDSSSGCDPDNVPDECSPGFPGSECTPRN</sequence>
<dbReference type="CDD" id="cd01335">
    <property type="entry name" value="Radical_SAM"/>
    <property type="match status" value="1"/>
</dbReference>
<dbReference type="EMBL" id="BAAALR010000083">
    <property type="protein sequence ID" value="GAA1717761.1"/>
    <property type="molecule type" value="Genomic_DNA"/>
</dbReference>
<dbReference type="SFLD" id="SFLDG01067">
    <property type="entry name" value="SPASM/twitch_domain_containing"/>
    <property type="match status" value="1"/>
</dbReference>
<evidence type="ECO:0000313" key="7">
    <source>
        <dbReference type="EMBL" id="GAA1717761.1"/>
    </source>
</evidence>